<reference evidence="2 3" key="1">
    <citation type="submission" date="2017-06" db="EMBL/GenBank/DDBJ databases">
        <authorList>
            <person name="Kim H.J."/>
            <person name="Triplett B.A."/>
        </authorList>
    </citation>
    <scope>NUCLEOTIDE SEQUENCE [LARGE SCALE GENOMIC DNA]</scope>
    <source>
        <strain evidence="2 3">DSM 43151</strain>
    </source>
</reference>
<dbReference type="Pfam" id="PF08044">
    <property type="entry name" value="DUF1707"/>
    <property type="match status" value="1"/>
</dbReference>
<proteinExistence type="predicted"/>
<dbReference type="PANTHER" id="PTHR40763:SF4">
    <property type="entry name" value="DUF1707 DOMAIN-CONTAINING PROTEIN"/>
    <property type="match status" value="1"/>
</dbReference>
<evidence type="ECO:0000313" key="2">
    <source>
        <dbReference type="EMBL" id="SNS25200.1"/>
    </source>
</evidence>
<dbReference type="OrthoDB" id="4772576at2"/>
<dbReference type="InterPro" id="IPR012551">
    <property type="entry name" value="DUF1707_SHOCT-like"/>
</dbReference>
<evidence type="ECO:0000259" key="1">
    <source>
        <dbReference type="Pfam" id="PF08044"/>
    </source>
</evidence>
<feature type="domain" description="DUF1707" evidence="1">
    <location>
        <begin position="5"/>
        <end position="54"/>
    </location>
</feature>
<evidence type="ECO:0000313" key="3">
    <source>
        <dbReference type="Proteomes" id="UP000198415"/>
    </source>
</evidence>
<accession>A0A239CYL7</accession>
<dbReference type="EMBL" id="FZNR01000012">
    <property type="protein sequence ID" value="SNS25200.1"/>
    <property type="molecule type" value="Genomic_DNA"/>
</dbReference>
<dbReference type="Proteomes" id="UP000198415">
    <property type="component" value="Unassembled WGS sequence"/>
</dbReference>
<gene>
    <name evidence="2" type="ORF">SAMN06264365_112168</name>
</gene>
<dbReference type="PANTHER" id="PTHR40763">
    <property type="entry name" value="MEMBRANE PROTEIN-RELATED"/>
    <property type="match status" value="1"/>
</dbReference>
<sequence>MLAPASDGDRERVAELLQRACGEGRLTLEEFSVRVGAVWAAETDADLIRATEGLAPQPIVGSATTVDKVVTVFSQTKRRGRWRLRDRRVRVHTVFGSCELDLRAVLTGEDVIEIAGSSWFSELTVIVPEGVEVDLTGTNAFSSHELKLTPVPRVPGTPEVRVAVNAWFSSVQVVSRAPEITR</sequence>
<name>A0A239CYL7_9ACTN</name>
<organism evidence="2 3">
    <name type="scientific">Actinoplanes regularis</name>
    <dbReference type="NCBI Taxonomy" id="52697"/>
    <lineage>
        <taxon>Bacteria</taxon>
        <taxon>Bacillati</taxon>
        <taxon>Actinomycetota</taxon>
        <taxon>Actinomycetes</taxon>
        <taxon>Micromonosporales</taxon>
        <taxon>Micromonosporaceae</taxon>
        <taxon>Actinoplanes</taxon>
    </lineage>
</organism>
<protein>
    <recommendedName>
        <fullName evidence="1">DUF1707 domain-containing protein</fullName>
    </recommendedName>
</protein>
<dbReference type="AlphaFoldDB" id="A0A239CYL7"/>
<keyword evidence="3" id="KW-1185">Reference proteome</keyword>